<organism evidence="2 3">
    <name type="scientific">Trametes pubescens</name>
    <name type="common">White-rot fungus</name>
    <dbReference type="NCBI Taxonomy" id="154538"/>
    <lineage>
        <taxon>Eukaryota</taxon>
        <taxon>Fungi</taxon>
        <taxon>Dikarya</taxon>
        <taxon>Basidiomycota</taxon>
        <taxon>Agaricomycotina</taxon>
        <taxon>Agaricomycetes</taxon>
        <taxon>Polyporales</taxon>
        <taxon>Polyporaceae</taxon>
        <taxon>Trametes</taxon>
    </lineage>
</organism>
<gene>
    <name evidence="2" type="ORF">TRAPUB_929</name>
</gene>
<dbReference type="STRING" id="154538.A0A1M2VKR9"/>
<evidence type="ECO:0000313" key="2">
    <source>
        <dbReference type="EMBL" id="OJT08167.1"/>
    </source>
</evidence>
<feature type="domain" description="Protein SirB1 N-terminal" evidence="1">
    <location>
        <begin position="462"/>
        <end position="607"/>
    </location>
</feature>
<comment type="caution">
    <text evidence="2">The sequence shown here is derived from an EMBL/GenBank/DDBJ whole genome shotgun (WGS) entry which is preliminary data.</text>
</comment>
<evidence type="ECO:0000313" key="3">
    <source>
        <dbReference type="Proteomes" id="UP000184267"/>
    </source>
</evidence>
<accession>A0A1M2VKR9</accession>
<keyword evidence="3" id="KW-1185">Reference proteome</keyword>
<dbReference type="OrthoDB" id="28868at2759"/>
<dbReference type="AlphaFoldDB" id="A0A1M2VKR9"/>
<evidence type="ECO:0000259" key="1">
    <source>
        <dbReference type="Pfam" id="PF13369"/>
    </source>
</evidence>
<dbReference type="OMA" id="EMSFDVW"/>
<name>A0A1M2VKR9_TRAPU</name>
<protein>
    <recommendedName>
        <fullName evidence="1">Protein SirB1 N-terminal domain-containing protein</fullName>
    </recommendedName>
</protein>
<dbReference type="InterPro" id="IPR032698">
    <property type="entry name" value="SirB1_N"/>
</dbReference>
<dbReference type="Proteomes" id="UP000184267">
    <property type="component" value="Unassembled WGS sequence"/>
</dbReference>
<reference evidence="2 3" key="1">
    <citation type="submission" date="2016-10" db="EMBL/GenBank/DDBJ databases">
        <title>Genome sequence of the basidiomycete white-rot fungus Trametes pubescens.</title>
        <authorList>
            <person name="Makela M.R."/>
            <person name="Granchi Z."/>
            <person name="Peng M."/>
            <person name="De Vries R.P."/>
            <person name="Grigoriev I."/>
            <person name="Riley R."/>
            <person name="Hilden K."/>
        </authorList>
    </citation>
    <scope>NUCLEOTIDE SEQUENCE [LARGE SCALE GENOMIC DNA]</scope>
    <source>
        <strain evidence="2 3">FBCC735</strain>
    </source>
</reference>
<dbReference type="Pfam" id="PF13369">
    <property type="entry name" value="Transglut_core2"/>
    <property type="match status" value="1"/>
</dbReference>
<proteinExistence type="predicted"/>
<sequence length="866" mass="96344">MQSLVPLHPCEFIDEVRRDFIDNINRWYPSDANALLPGHNVSADEQLRVVHAIGCFLTATHDLASDWLGNPSLFLMGPITETLPLDGEAVILNVLFPTDGQLPPICSLPVAELHDALRRAEDVNKSLMRGARPSRGASKHCVGEIVYESVTKQYGCITGWQHGPETSNAAATDCDEPSTQFYVTLPPHYFQRVTESSALKTAILTKGAAWNLRRSWPHFGRYFEDVSTDAMAEDERGDMLPTMLMLTAEMQVWGSARTIMSPSLPVELYVQILRELPVKDQSTLTTIASFLSTSTLLRAAALEALIWEGLYQARYPNCDDANEKDRRDRLHGNIRLMFIERRKTDREALRLLDLIRTDPENNQGLASRIVQEMSFDVWDVLELEMQLAIPKVFRNPDTDDMEEDTAAHALPRRFWAKALRGAIARYYAVKKWIDVRVHPEDQSFDDVLLGFSAFMDFSPKETIRQLDEMAASCRQRLYNQGAQVDSGAPDYDLVALVIAIRDFIHHEGFAVASGQSFMNPLNQFAHHFLGPGRSETLPMSINWVFSAICRRLGVQAGPTNTPGRMFCHITSHAPQHGDMLFDVCTAAPPVIFSSNDVATMLAEAGMPADVARPDAVLPAELPIMLRRAAYNIFSATRTGNIALGNSGDTQRRADYAASVAIAVLYDPQEAQDGQRGFIQTMPQAPSGCPLDKRAVLSALLPEGLAEGRREFQAMLGFVPLTRKEGEPPKRRSQPGVEGFVGQVVTTGPELGCILEWRWVQRDDEAPVCAYDVLKQVGILPYQFENIGILSFGPLTAINARRLRRETVNFDQYFEDAVIPSEDGLGGRLIPSLEMQTAYPDDLEYGARWTAQVLEQAGRTTEGVAAH</sequence>
<dbReference type="EMBL" id="MNAD01001078">
    <property type="protein sequence ID" value="OJT08167.1"/>
    <property type="molecule type" value="Genomic_DNA"/>
</dbReference>